<gene>
    <name evidence="12 15" type="primary">hisA</name>
    <name evidence="15" type="ORF">LC087_11055</name>
</gene>
<evidence type="ECO:0000256" key="8">
    <source>
        <dbReference type="ARBA" id="ARBA00022605"/>
    </source>
</evidence>
<dbReference type="HAMAP" id="MF_01014">
    <property type="entry name" value="HisA"/>
    <property type="match status" value="1"/>
</dbReference>
<dbReference type="Proteomes" id="UP001197974">
    <property type="component" value="Chromosome"/>
</dbReference>
<dbReference type="Gene3D" id="3.20.20.70">
    <property type="entry name" value="Aldolase class I"/>
    <property type="match status" value="1"/>
</dbReference>
<dbReference type="InterPro" id="IPR013785">
    <property type="entry name" value="Aldolase_TIM"/>
</dbReference>
<evidence type="ECO:0000256" key="5">
    <source>
        <dbReference type="ARBA" id="ARBA00012550"/>
    </source>
</evidence>
<reference evidence="15 16" key="1">
    <citation type="submission" date="2023-06" db="EMBL/GenBank/DDBJ databases">
        <title>Five Gram-positive bacteria isolated from mangrove sediments in Shenzhen, Guangdong, China.</title>
        <authorList>
            <person name="Yu S."/>
            <person name="Zheng W."/>
            <person name="Huang Y."/>
        </authorList>
    </citation>
    <scope>NUCLEOTIDE SEQUENCE [LARGE SCALE GENOMIC DNA]</scope>
    <source>
        <strain evidence="15 16">SaN35-3</strain>
    </source>
</reference>
<comment type="catalytic activity">
    <reaction evidence="1 12 14">
        <text>1-(5-phospho-beta-D-ribosyl)-5-[(5-phospho-beta-D-ribosylamino)methylideneamino]imidazole-4-carboxamide = 5-[(5-phospho-1-deoxy-D-ribulos-1-ylimino)methylamino]-1-(5-phospho-beta-D-ribosyl)imidazole-4-carboxamide</text>
        <dbReference type="Rhea" id="RHEA:15469"/>
        <dbReference type="ChEBI" id="CHEBI:58435"/>
        <dbReference type="ChEBI" id="CHEBI:58525"/>
        <dbReference type="EC" id="5.3.1.16"/>
    </reaction>
</comment>
<feature type="active site" description="Proton donor" evidence="12">
    <location>
        <position position="130"/>
    </location>
</feature>
<dbReference type="SUPFAM" id="SSF51366">
    <property type="entry name" value="Ribulose-phoshate binding barrel"/>
    <property type="match status" value="1"/>
</dbReference>
<keyword evidence="9 12" id="KW-0368">Histidine biosynthesis</keyword>
<comment type="pathway">
    <text evidence="3 12 14">Amino-acid biosynthesis; L-histidine biosynthesis; L-histidine from 5-phospho-alpha-D-ribose 1-diphosphate: step 4/9.</text>
</comment>
<evidence type="ECO:0000256" key="4">
    <source>
        <dbReference type="ARBA" id="ARBA00009667"/>
    </source>
</evidence>
<evidence type="ECO:0000256" key="1">
    <source>
        <dbReference type="ARBA" id="ARBA00000901"/>
    </source>
</evidence>
<dbReference type="PANTHER" id="PTHR43090:SF2">
    <property type="entry name" value="1-(5-PHOSPHORIBOSYL)-5-[(5-PHOSPHORIBOSYLAMINO)METHYLIDENEAMINO] IMIDAZOLE-4-CARBOXAMIDE ISOMERASE"/>
    <property type="match status" value="1"/>
</dbReference>
<evidence type="ECO:0000313" key="15">
    <source>
        <dbReference type="EMBL" id="WLR41438.1"/>
    </source>
</evidence>
<evidence type="ECO:0000256" key="12">
    <source>
        <dbReference type="HAMAP-Rule" id="MF_01014"/>
    </source>
</evidence>
<evidence type="ECO:0000313" key="16">
    <source>
        <dbReference type="Proteomes" id="UP001197974"/>
    </source>
</evidence>
<dbReference type="Pfam" id="PF00977">
    <property type="entry name" value="His_biosynth"/>
    <property type="match status" value="1"/>
</dbReference>
<protein>
    <recommendedName>
        <fullName evidence="6 12">1-(5-phosphoribosyl)-5-[(5-phosphoribosylamino)methylideneamino] imidazole-4-carboxamide isomerase</fullName>
        <ecNumber evidence="5 12">5.3.1.16</ecNumber>
    </recommendedName>
    <alternativeName>
        <fullName evidence="11 12">Phosphoribosylformimino-5-aminoimidazole carboxamide ribotide isomerase</fullName>
    </alternativeName>
</protein>
<dbReference type="InterPro" id="IPR006062">
    <property type="entry name" value="His_biosynth"/>
</dbReference>
<comment type="similarity">
    <text evidence="4 12 13">Belongs to the HisA/HisF family.</text>
</comment>
<organism evidence="15 16">
    <name type="scientific">Bacillus carboniphilus</name>
    <dbReference type="NCBI Taxonomy" id="86663"/>
    <lineage>
        <taxon>Bacteria</taxon>
        <taxon>Bacillati</taxon>
        <taxon>Bacillota</taxon>
        <taxon>Bacilli</taxon>
        <taxon>Bacillales</taxon>
        <taxon>Bacillaceae</taxon>
        <taxon>Bacillus</taxon>
    </lineage>
</organism>
<evidence type="ECO:0000256" key="9">
    <source>
        <dbReference type="ARBA" id="ARBA00023102"/>
    </source>
</evidence>
<dbReference type="InterPro" id="IPR023016">
    <property type="entry name" value="HisA/PriA"/>
</dbReference>
<evidence type="ECO:0000256" key="10">
    <source>
        <dbReference type="ARBA" id="ARBA00023235"/>
    </source>
</evidence>
<dbReference type="InterPro" id="IPR044524">
    <property type="entry name" value="Isoase_HisA-like"/>
</dbReference>
<dbReference type="RefSeq" id="WP_226542028.1">
    <property type="nucleotide sequence ID" value="NZ_CP129013.1"/>
</dbReference>
<dbReference type="PANTHER" id="PTHR43090">
    <property type="entry name" value="1-(5-PHOSPHORIBOSYL)-5-[(5-PHOSPHORIBOSYLAMINO)METHYLIDENEAMINO] IMIDAZOLE-4-CARBOXAMIDE ISOMERASE"/>
    <property type="match status" value="1"/>
</dbReference>
<evidence type="ECO:0000256" key="11">
    <source>
        <dbReference type="ARBA" id="ARBA00030547"/>
    </source>
</evidence>
<proteinExistence type="inferred from homology"/>
<keyword evidence="16" id="KW-1185">Reference proteome</keyword>
<evidence type="ECO:0000256" key="7">
    <source>
        <dbReference type="ARBA" id="ARBA00022490"/>
    </source>
</evidence>
<keyword evidence="7 12" id="KW-0963">Cytoplasm</keyword>
<feature type="active site" description="Proton acceptor" evidence="12">
    <location>
        <position position="10"/>
    </location>
</feature>
<name>A0ABY9JRS2_9BACI</name>
<evidence type="ECO:0000256" key="6">
    <source>
        <dbReference type="ARBA" id="ARBA00018464"/>
    </source>
</evidence>
<comment type="subcellular location">
    <subcellularLocation>
        <location evidence="2 12 14">Cytoplasm</location>
    </subcellularLocation>
</comment>
<keyword evidence="10 12" id="KW-0413">Isomerase</keyword>
<accession>A0ABY9JRS2</accession>
<dbReference type="InterPro" id="IPR011060">
    <property type="entry name" value="RibuloseP-bd_barrel"/>
</dbReference>
<sequence length="241" mass="26256">MSFVMYPAIDIRGGKCVRLVQGDFNQETVFGESPLPVVKSFIDQGTSWIHMVDLDGARQGERVNASYVIEAVNLGVKVQVGGGIRTEDDIKYYLENGVERVILGSSVVSDPTFAYKMVDYYGEKIAVGIDARDGYVSTHGWKTTSTIKATQLGMELASAGVERFIFTDISTDGLLKGPNIEAINEMARVTGKEVIASGGVSSYQDLHKLRDIKGVQGAIVGKAIYLNRIKLKKALEKVKAQ</sequence>
<evidence type="ECO:0000256" key="2">
    <source>
        <dbReference type="ARBA" id="ARBA00004496"/>
    </source>
</evidence>
<evidence type="ECO:0000256" key="3">
    <source>
        <dbReference type="ARBA" id="ARBA00005133"/>
    </source>
</evidence>
<evidence type="ECO:0000256" key="14">
    <source>
        <dbReference type="RuleBase" id="RU003658"/>
    </source>
</evidence>
<keyword evidence="8 12" id="KW-0028">Amino-acid biosynthesis</keyword>
<dbReference type="CDD" id="cd04732">
    <property type="entry name" value="HisA"/>
    <property type="match status" value="1"/>
</dbReference>
<dbReference type="InterPro" id="IPR006063">
    <property type="entry name" value="HisA_bact_arch"/>
</dbReference>
<evidence type="ECO:0000256" key="13">
    <source>
        <dbReference type="RuleBase" id="RU003657"/>
    </source>
</evidence>
<dbReference type="EC" id="5.3.1.16" evidence="5 12"/>
<dbReference type="GO" id="GO:0003949">
    <property type="term" value="F:1-(5-phosphoribosyl)-5-[(5-phosphoribosylamino)methylideneamino]imidazole-4-carboxamide isomerase activity"/>
    <property type="evidence" value="ECO:0007669"/>
    <property type="project" value="UniProtKB-EC"/>
</dbReference>
<dbReference type="NCBIfam" id="TIGR00007">
    <property type="entry name" value="1-(5-phosphoribosyl)-5-[(5-phosphoribosylamino)methylideneamino]imidazole-4-carboxamide isomerase"/>
    <property type="match status" value="1"/>
</dbReference>
<dbReference type="EMBL" id="CP129013">
    <property type="protein sequence ID" value="WLR41438.1"/>
    <property type="molecule type" value="Genomic_DNA"/>
</dbReference>